<name>A0A5E7MGI4_PSEFL</name>
<evidence type="ECO:0000313" key="1">
    <source>
        <dbReference type="EMBL" id="VVP23799.1"/>
    </source>
</evidence>
<dbReference type="Proteomes" id="UP000385207">
    <property type="component" value="Unassembled WGS sequence"/>
</dbReference>
<reference evidence="1 2" key="1">
    <citation type="submission" date="2019-09" db="EMBL/GenBank/DDBJ databases">
        <authorList>
            <person name="Chandra G."/>
            <person name="Truman W A."/>
        </authorList>
    </citation>
    <scope>NUCLEOTIDE SEQUENCE [LARGE SCALE GENOMIC DNA]</scope>
    <source>
        <strain evidence="1">PS862</strain>
    </source>
</reference>
<evidence type="ECO:0000313" key="2">
    <source>
        <dbReference type="Proteomes" id="UP000385207"/>
    </source>
</evidence>
<protein>
    <submittedName>
        <fullName evidence="1">Uncharacterized protein</fullName>
    </submittedName>
</protein>
<organism evidence="1 2">
    <name type="scientific">Pseudomonas fluorescens</name>
    <dbReference type="NCBI Taxonomy" id="294"/>
    <lineage>
        <taxon>Bacteria</taxon>
        <taxon>Pseudomonadati</taxon>
        <taxon>Pseudomonadota</taxon>
        <taxon>Gammaproteobacteria</taxon>
        <taxon>Pseudomonadales</taxon>
        <taxon>Pseudomonadaceae</taxon>
        <taxon>Pseudomonas</taxon>
    </lineage>
</organism>
<dbReference type="AlphaFoldDB" id="A0A5E7MGI4"/>
<accession>A0A5E7MGI4</accession>
<proteinExistence type="predicted"/>
<dbReference type="EMBL" id="CABVII010000018">
    <property type="protein sequence ID" value="VVP23799.1"/>
    <property type="molecule type" value="Genomic_DNA"/>
</dbReference>
<gene>
    <name evidence="1" type="ORF">PS862_03996</name>
</gene>
<sequence length="54" mass="6217">MGCIQFGRLHKLRLQEPQLLLNRGGGQQQISAGFFVKEVSARQHYGMKNQDRFV</sequence>